<comment type="caution">
    <text evidence="6">The sequence shown here is derived from an EMBL/GenBank/DDBJ whole genome shotgun (WGS) entry which is preliminary data.</text>
</comment>
<dbReference type="AlphaFoldDB" id="A0ABD1Y3Z5"/>
<evidence type="ECO:0000256" key="2">
    <source>
        <dbReference type="ARBA" id="ARBA00010271"/>
    </source>
</evidence>
<evidence type="ECO:0000313" key="6">
    <source>
        <dbReference type="EMBL" id="KAL2621361.1"/>
    </source>
</evidence>
<keyword evidence="4" id="KW-0333">Golgi apparatus</keyword>
<keyword evidence="7" id="KW-1185">Reference proteome</keyword>
<dbReference type="Proteomes" id="UP001605036">
    <property type="component" value="Unassembled WGS sequence"/>
</dbReference>
<keyword evidence="3" id="KW-0735">Signal-anchor</keyword>
<organism evidence="6 7">
    <name type="scientific">Riccia fluitans</name>
    <dbReference type="NCBI Taxonomy" id="41844"/>
    <lineage>
        <taxon>Eukaryota</taxon>
        <taxon>Viridiplantae</taxon>
        <taxon>Streptophyta</taxon>
        <taxon>Embryophyta</taxon>
        <taxon>Marchantiophyta</taxon>
        <taxon>Marchantiopsida</taxon>
        <taxon>Marchantiidae</taxon>
        <taxon>Marchantiales</taxon>
        <taxon>Ricciaceae</taxon>
        <taxon>Riccia</taxon>
    </lineage>
</organism>
<comment type="subcellular location">
    <subcellularLocation>
        <location evidence="1">Golgi apparatus membrane</location>
        <topology evidence="1">Single-pass type II membrane protein</topology>
    </subcellularLocation>
</comment>
<reference evidence="6 7" key="1">
    <citation type="submission" date="2024-09" db="EMBL/GenBank/DDBJ databases">
        <title>Chromosome-scale assembly of Riccia fluitans.</title>
        <authorList>
            <person name="Paukszto L."/>
            <person name="Sawicki J."/>
            <person name="Karawczyk K."/>
            <person name="Piernik-Szablinska J."/>
            <person name="Szczecinska M."/>
            <person name="Mazdziarz M."/>
        </authorList>
    </citation>
    <scope>NUCLEOTIDE SEQUENCE [LARGE SCALE GENOMIC DNA]</scope>
    <source>
        <strain evidence="6">Rf_01</strain>
        <tissue evidence="6">Aerial parts of the thallus</tissue>
    </source>
</reference>
<dbReference type="GO" id="GO:0000139">
    <property type="term" value="C:Golgi membrane"/>
    <property type="evidence" value="ECO:0007669"/>
    <property type="project" value="UniProtKB-SubCell"/>
</dbReference>
<comment type="similarity">
    <text evidence="2">Belongs to the glycosyltransferase 47 family.</text>
</comment>
<feature type="domain" description="Exostosin GT47" evidence="5">
    <location>
        <begin position="180"/>
        <end position="512"/>
    </location>
</feature>
<keyword evidence="3" id="KW-0812">Transmembrane</keyword>
<protein>
    <recommendedName>
        <fullName evidence="5">Exostosin GT47 domain-containing protein</fullName>
    </recommendedName>
</protein>
<name>A0ABD1Y3Z5_9MARC</name>
<evidence type="ECO:0000256" key="3">
    <source>
        <dbReference type="ARBA" id="ARBA00022968"/>
    </source>
</evidence>
<evidence type="ECO:0000256" key="1">
    <source>
        <dbReference type="ARBA" id="ARBA00004323"/>
    </source>
</evidence>
<gene>
    <name evidence="6" type="ORF">R1flu_001566</name>
</gene>
<dbReference type="InterPro" id="IPR004263">
    <property type="entry name" value="Exostosin"/>
</dbReference>
<evidence type="ECO:0000313" key="7">
    <source>
        <dbReference type="Proteomes" id="UP001605036"/>
    </source>
</evidence>
<evidence type="ECO:0000259" key="5">
    <source>
        <dbReference type="Pfam" id="PF03016"/>
    </source>
</evidence>
<proteinExistence type="inferred from homology"/>
<evidence type="ECO:0000256" key="4">
    <source>
        <dbReference type="ARBA" id="ARBA00023034"/>
    </source>
</evidence>
<sequence length="585" mass="66487">MKLVRVLRVMKYHRVAMIPAVCFLTFLWLWMSTSIAYINISHQPSSPDVQCISCKNESTLPSLSNFPIQDVTLRSTLLSIAQDSSLRRISRTSKNVVKVNPEVQSSDEGDGGIMFKHENMTATELWEAKELEKRMGRLRESALPTSNSGQPSVALQAKDKPLYVRDGTPQGTKAPDLPSCNGRYIYLYDLPSKFNADLIAQCDTLMRYVNLCDYLSHDGMGQVLKSEEGKAAILTPEGSWYMTHQYTLEPIFHARMKSYDCLTSDKSKASLFYIPYYGALDVNRWEFAENATNKDRDALTMDLVDWLRGQESWRRTNGLDHVLVLGEISFDFRRPDYGFWGSTLLELPQEVAASTLLVERHVWAWNEIGVPYPTSFHPNSGDEIRAWQSQCEKSERKYLVSFAGMPRPKMQGNIRGYLIQQCLDSPEDCFFLRCEHDVCSRPDSTMELFLHSHFCMQPPGDSPSRRSVFDSLIGGCIPVLLNPYTAYYQYPWHLPEDSKSFSVYIPAEHVISGKANVIEILKTISIEERAEMRVRIIHDILPGLLYSKPGAEHPSYRDAFDITIEGLLQRVANLRAEKAAAAAEQ</sequence>
<dbReference type="Pfam" id="PF03016">
    <property type="entry name" value="Exostosin_GT47"/>
    <property type="match status" value="1"/>
</dbReference>
<accession>A0ABD1Y3Z5</accession>
<dbReference type="EMBL" id="JBHFFA010000006">
    <property type="protein sequence ID" value="KAL2621361.1"/>
    <property type="molecule type" value="Genomic_DNA"/>
</dbReference>
<dbReference type="PANTHER" id="PTHR11062">
    <property type="entry name" value="EXOSTOSIN HEPARAN SULFATE GLYCOSYLTRANSFERASE -RELATED"/>
    <property type="match status" value="1"/>
</dbReference>
<dbReference type="PANTHER" id="PTHR11062:SF117">
    <property type="entry name" value="XYLOGLUCAN-SPECIFIC GALACTURONOSYLTRANSFERASE 1"/>
    <property type="match status" value="1"/>
</dbReference>
<dbReference type="InterPro" id="IPR040911">
    <property type="entry name" value="Exostosin_GT47"/>
</dbReference>